<feature type="transmembrane region" description="Helical" evidence="1">
    <location>
        <begin position="12"/>
        <end position="30"/>
    </location>
</feature>
<dbReference type="KEGG" id="salh:HMF8227_00469"/>
<proteinExistence type="predicted"/>
<evidence type="ECO:0000313" key="3">
    <source>
        <dbReference type="Proteomes" id="UP000245728"/>
    </source>
</evidence>
<keyword evidence="1" id="KW-1133">Transmembrane helix</keyword>
<keyword evidence="1" id="KW-0812">Transmembrane</keyword>
<evidence type="ECO:0000313" key="2">
    <source>
        <dbReference type="EMBL" id="AWL10965.1"/>
    </source>
</evidence>
<name>A0A2S2DZY0_9ALTE</name>
<evidence type="ECO:0000256" key="1">
    <source>
        <dbReference type="SAM" id="Phobius"/>
    </source>
</evidence>
<dbReference type="Proteomes" id="UP000245728">
    <property type="component" value="Chromosome"/>
</dbReference>
<dbReference type="AlphaFoldDB" id="A0A2S2DZY0"/>
<keyword evidence="1" id="KW-0472">Membrane</keyword>
<sequence length="39" mass="4316">MDGRKVLVTQGSALMVLFQTDPILFLLAIFNQTHLKGAK</sequence>
<protein>
    <submittedName>
        <fullName evidence="2">Uncharacterized protein</fullName>
    </submittedName>
</protein>
<organism evidence="2 3">
    <name type="scientific">Saliniradius amylolyticus</name>
    <dbReference type="NCBI Taxonomy" id="2183582"/>
    <lineage>
        <taxon>Bacteria</taxon>
        <taxon>Pseudomonadati</taxon>
        <taxon>Pseudomonadota</taxon>
        <taxon>Gammaproteobacteria</taxon>
        <taxon>Alteromonadales</taxon>
        <taxon>Alteromonadaceae</taxon>
        <taxon>Saliniradius</taxon>
    </lineage>
</organism>
<reference evidence="2 3" key="1">
    <citation type="submission" date="2018-05" db="EMBL/GenBank/DDBJ databases">
        <title>Salinimonas sp. HMF8227 Genome sequencing and assembly.</title>
        <authorList>
            <person name="Kang H."/>
            <person name="Kang J."/>
            <person name="Cha I."/>
            <person name="Kim H."/>
            <person name="Joh K."/>
        </authorList>
    </citation>
    <scope>NUCLEOTIDE SEQUENCE [LARGE SCALE GENOMIC DNA]</scope>
    <source>
        <strain evidence="2 3">HMF8227</strain>
    </source>
</reference>
<dbReference type="EMBL" id="CP029347">
    <property type="protein sequence ID" value="AWL10965.1"/>
    <property type="molecule type" value="Genomic_DNA"/>
</dbReference>
<gene>
    <name evidence="2" type="ORF">HMF8227_00469</name>
</gene>
<keyword evidence="3" id="KW-1185">Reference proteome</keyword>
<accession>A0A2S2DZY0</accession>